<dbReference type="AlphaFoldDB" id="A0A2P8D5Y9"/>
<organism evidence="1 2">
    <name type="scientific">Taibaiella chishuiensis</name>
    <dbReference type="NCBI Taxonomy" id="1434707"/>
    <lineage>
        <taxon>Bacteria</taxon>
        <taxon>Pseudomonadati</taxon>
        <taxon>Bacteroidota</taxon>
        <taxon>Chitinophagia</taxon>
        <taxon>Chitinophagales</taxon>
        <taxon>Chitinophagaceae</taxon>
        <taxon>Taibaiella</taxon>
    </lineage>
</organism>
<evidence type="ECO:0000313" key="2">
    <source>
        <dbReference type="Proteomes" id="UP000240572"/>
    </source>
</evidence>
<dbReference type="Proteomes" id="UP000240572">
    <property type="component" value="Unassembled WGS sequence"/>
</dbReference>
<gene>
    <name evidence="1" type="ORF">B0I18_103199</name>
</gene>
<keyword evidence="2" id="KW-1185">Reference proteome</keyword>
<accession>A0A2P8D5Y9</accession>
<evidence type="ECO:0000313" key="1">
    <source>
        <dbReference type="EMBL" id="PSK92622.1"/>
    </source>
</evidence>
<proteinExistence type="predicted"/>
<sequence>MVTRFVGKDRITKTFTSKMNIAALIAAREGFALYSSDGLTIIFYPYEQ</sequence>
<name>A0A2P8D5Y9_9BACT</name>
<protein>
    <submittedName>
        <fullName evidence="1">Uncharacterized protein</fullName>
    </submittedName>
</protein>
<dbReference type="EMBL" id="PYGD01000003">
    <property type="protein sequence ID" value="PSK92622.1"/>
    <property type="molecule type" value="Genomic_DNA"/>
</dbReference>
<comment type="caution">
    <text evidence="1">The sequence shown here is derived from an EMBL/GenBank/DDBJ whole genome shotgun (WGS) entry which is preliminary data.</text>
</comment>
<reference evidence="1 2" key="1">
    <citation type="submission" date="2018-03" db="EMBL/GenBank/DDBJ databases">
        <title>Genomic Encyclopedia of Type Strains, Phase III (KMG-III): the genomes of soil and plant-associated and newly described type strains.</title>
        <authorList>
            <person name="Whitman W."/>
        </authorList>
    </citation>
    <scope>NUCLEOTIDE SEQUENCE [LARGE SCALE GENOMIC DNA]</scope>
    <source>
        <strain evidence="1 2">CGMCC 1.12700</strain>
    </source>
</reference>